<reference evidence="8" key="3">
    <citation type="submission" date="2025-09" db="UniProtKB">
        <authorList>
            <consortium name="Ensembl"/>
        </authorList>
    </citation>
    <scope>IDENTIFICATION</scope>
</reference>
<dbReference type="InterPro" id="IPR000719">
    <property type="entry name" value="Prot_kinase_dom"/>
</dbReference>
<dbReference type="GO" id="GO:0004674">
    <property type="term" value="F:protein serine/threonine kinase activity"/>
    <property type="evidence" value="ECO:0007669"/>
    <property type="project" value="UniProtKB-KW"/>
</dbReference>
<dbReference type="GO" id="GO:0005524">
    <property type="term" value="F:ATP binding"/>
    <property type="evidence" value="ECO:0007669"/>
    <property type="project" value="UniProtKB-KW"/>
</dbReference>
<sequence length="425" mass="48284">MKSYKVIKKLGEGAWGAVYRCLKPETNEEVADIMKALMREKLDEANIVKFHRELYVDGFLSLEYELLDMSLLDWIVSQKKHMHLDDIRQLAVALDGLKRVGLIHADLKMDNVMLVDHIKQPLRVKIIDFGLSFFRKRAKTGSIHQVHQLRAPELLFGLPFSESIDIWSLGCIMGAMVLLVLFFEGNSEYETLQNIITALGPPPDSQSDSEVLFDWKPLDEMMKQRADLDDDPDDLRDCVDLMKAMLCWDATERITPDGILKHPFITRSSASRSHSGPSTHGEHLPPAVPLNPPADPHNPSGHSGDVTIQEIGKRPESSIPPSENTCSHSTDSCEILRRVHKFEGPTIIPDPSTEAQHSHIPESYKVIKQLGEGIYGAVYRCLKPETNEEVTVKTTLKEPYNLKYEVRTNTKTEVLLYKRQQYSYW</sequence>
<dbReference type="GO" id="GO:0042771">
    <property type="term" value="P:intrinsic apoptotic signaling pathway in response to DNA damage by p53 class mediator"/>
    <property type="evidence" value="ECO:0007669"/>
    <property type="project" value="TreeGrafter"/>
</dbReference>
<reference evidence="8" key="1">
    <citation type="submission" date="2019-06" db="EMBL/GenBank/DDBJ databases">
        <authorList>
            <consortium name="Wellcome Sanger Institute Data Sharing"/>
        </authorList>
    </citation>
    <scope>NUCLEOTIDE SEQUENCE [LARGE SCALE GENOMIC DNA]</scope>
</reference>
<dbReference type="GO" id="GO:0045944">
    <property type="term" value="P:positive regulation of transcription by RNA polymerase II"/>
    <property type="evidence" value="ECO:0007669"/>
    <property type="project" value="TreeGrafter"/>
</dbReference>
<dbReference type="InterPro" id="IPR011009">
    <property type="entry name" value="Kinase-like_dom_sf"/>
</dbReference>
<dbReference type="PROSITE" id="PS50011">
    <property type="entry name" value="PROTEIN_KINASE_DOM"/>
    <property type="match status" value="1"/>
</dbReference>
<dbReference type="AlphaFoldDB" id="A0A672G7S7"/>
<dbReference type="OMA" id="CWDATER"/>
<dbReference type="SMART" id="SM00220">
    <property type="entry name" value="S_TKc"/>
    <property type="match status" value="1"/>
</dbReference>
<keyword evidence="5" id="KW-0067">ATP-binding</keyword>
<organism evidence="8 9">
    <name type="scientific">Salarias fasciatus</name>
    <name type="common">Jewelled blenny</name>
    <name type="synonym">Blennius fasciatus</name>
    <dbReference type="NCBI Taxonomy" id="181472"/>
    <lineage>
        <taxon>Eukaryota</taxon>
        <taxon>Metazoa</taxon>
        <taxon>Chordata</taxon>
        <taxon>Craniata</taxon>
        <taxon>Vertebrata</taxon>
        <taxon>Euteleostomi</taxon>
        <taxon>Actinopterygii</taxon>
        <taxon>Neopterygii</taxon>
        <taxon>Teleostei</taxon>
        <taxon>Neoteleostei</taxon>
        <taxon>Acanthomorphata</taxon>
        <taxon>Ovalentaria</taxon>
        <taxon>Blenniimorphae</taxon>
        <taxon>Blenniiformes</taxon>
        <taxon>Blennioidei</taxon>
        <taxon>Blenniidae</taxon>
        <taxon>Salariinae</taxon>
        <taxon>Salarias</taxon>
    </lineage>
</organism>
<feature type="domain" description="Protein kinase" evidence="7">
    <location>
        <begin position="4"/>
        <end position="265"/>
    </location>
</feature>
<keyword evidence="4" id="KW-0418">Kinase</keyword>
<keyword evidence="3" id="KW-0547">Nucleotide-binding</keyword>
<dbReference type="Pfam" id="PF00069">
    <property type="entry name" value="Pkinase"/>
    <property type="match status" value="1"/>
</dbReference>
<keyword evidence="1" id="KW-0723">Serine/threonine-protein kinase</keyword>
<keyword evidence="9" id="KW-1185">Reference proteome</keyword>
<dbReference type="GO" id="GO:0016605">
    <property type="term" value="C:PML body"/>
    <property type="evidence" value="ECO:0007669"/>
    <property type="project" value="TreeGrafter"/>
</dbReference>
<evidence type="ECO:0000259" key="7">
    <source>
        <dbReference type="PROSITE" id="PS50011"/>
    </source>
</evidence>
<dbReference type="Proteomes" id="UP000472267">
    <property type="component" value="Chromosome 15"/>
</dbReference>
<dbReference type="PROSITE" id="PS00108">
    <property type="entry name" value="PROTEIN_KINASE_ST"/>
    <property type="match status" value="1"/>
</dbReference>
<dbReference type="Gene3D" id="1.10.510.10">
    <property type="entry name" value="Transferase(Phosphotransferase) domain 1"/>
    <property type="match status" value="1"/>
</dbReference>
<dbReference type="GO" id="GO:0004713">
    <property type="term" value="F:protein tyrosine kinase activity"/>
    <property type="evidence" value="ECO:0007669"/>
    <property type="project" value="TreeGrafter"/>
</dbReference>
<dbReference type="GO" id="GO:0005737">
    <property type="term" value="C:cytoplasm"/>
    <property type="evidence" value="ECO:0007669"/>
    <property type="project" value="TreeGrafter"/>
</dbReference>
<evidence type="ECO:0000256" key="5">
    <source>
        <dbReference type="ARBA" id="ARBA00022840"/>
    </source>
</evidence>
<dbReference type="PANTHER" id="PTHR24058:SF53">
    <property type="entry name" value="HOMEODOMAIN-INTERACTING PROTEIN KINASE 2"/>
    <property type="match status" value="1"/>
</dbReference>
<dbReference type="GO" id="GO:0046332">
    <property type="term" value="F:SMAD binding"/>
    <property type="evidence" value="ECO:0007669"/>
    <property type="project" value="TreeGrafter"/>
</dbReference>
<dbReference type="InterPro" id="IPR008271">
    <property type="entry name" value="Ser/Thr_kinase_AS"/>
</dbReference>
<feature type="compositionally biased region" description="Pro residues" evidence="6">
    <location>
        <begin position="286"/>
        <end position="296"/>
    </location>
</feature>
<accession>A0A672G7S7</accession>
<keyword evidence="2" id="KW-0808">Transferase</keyword>
<dbReference type="Ensembl" id="ENSSFAT00005015543.1">
    <property type="protein sequence ID" value="ENSSFAP00005014923.1"/>
    <property type="gene ID" value="ENSSFAG00005008003.1"/>
</dbReference>
<feature type="region of interest" description="Disordered" evidence="6">
    <location>
        <begin position="268"/>
        <end position="307"/>
    </location>
</feature>
<dbReference type="InParanoid" id="A0A672G7S7"/>
<proteinExistence type="predicted"/>
<feature type="compositionally biased region" description="Low complexity" evidence="6">
    <location>
        <begin position="268"/>
        <end position="278"/>
    </location>
</feature>
<dbReference type="PANTHER" id="PTHR24058">
    <property type="entry name" value="DUAL SPECIFICITY PROTEIN KINASE"/>
    <property type="match status" value="1"/>
</dbReference>
<evidence type="ECO:0000256" key="6">
    <source>
        <dbReference type="SAM" id="MobiDB-lite"/>
    </source>
</evidence>
<protein>
    <recommendedName>
        <fullName evidence="7">Protein kinase domain-containing protein</fullName>
    </recommendedName>
</protein>
<dbReference type="Gene3D" id="3.30.200.20">
    <property type="entry name" value="Phosphorylase Kinase, domain 1"/>
    <property type="match status" value="2"/>
</dbReference>
<evidence type="ECO:0000313" key="9">
    <source>
        <dbReference type="Proteomes" id="UP000472267"/>
    </source>
</evidence>
<dbReference type="GO" id="GO:0003713">
    <property type="term" value="F:transcription coactivator activity"/>
    <property type="evidence" value="ECO:0007669"/>
    <property type="project" value="TreeGrafter"/>
</dbReference>
<name>A0A672G7S7_SALFA</name>
<dbReference type="GO" id="GO:0007224">
    <property type="term" value="P:smoothened signaling pathway"/>
    <property type="evidence" value="ECO:0007669"/>
    <property type="project" value="TreeGrafter"/>
</dbReference>
<evidence type="ECO:0000313" key="8">
    <source>
        <dbReference type="Ensembl" id="ENSSFAP00005014923.1"/>
    </source>
</evidence>
<dbReference type="InterPro" id="IPR050494">
    <property type="entry name" value="Ser_Thr_dual-spec_kinase"/>
</dbReference>
<dbReference type="GO" id="GO:0003714">
    <property type="term" value="F:transcription corepressor activity"/>
    <property type="evidence" value="ECO:0007669"/>
    <property type="project" value="TreeGrafter"/>
</dbReference>
<reference evidence="8" key="2">
    <citation type="submission" date="2025-08" db="UniProtKB">
        <authorList>
            <consortium name="Ensembl"/>
        </authorList>
    </citation>
    <scope>IDENTIFICATION</scope>
</reference>
<evidence type="ECO:0000256" key="1">
    <source>
        <dbReference type="ARBA" id="ARBA00022527"/>
    </source>
</evidence>
<evidence type="ECO:0000256" key="3">
    <source>
        <dbReference type="ARBA" id="ARBA00022741"/>
    </source>
</evidence>
<dbReference type="SUPFAM" id="SSF56112">
    <property type="entry name" value="Protein kinase-like (PK-like)"/>
    <property type="match status" value="2"/>
</dbReference>
<evidence type="ECO:0000256" key="4">
    <source>
        <dbReference type="ARBA" id="ARBA00022777"/>
    </source>
</evidence>
<evidence type="ECO:0000256" key="2">
    <source>
        <dbReference type="ARBA" id="ARBA00022679"/>
    </source>
</evidence>